<reference evidence="4" key="1">
    <citation type="journal article" date="2019" name="Int. J. Syst. Evol. Microbiol.">
        <title>The Global Catalogue of Microorganisms (GCM) 10K type strain sequencing project: providing services to taxonomists for standard genome sequencing and annotation.</title>
        <authorList>
            <consortium name="The Broad Institute Genomics Platform"/>
            <consortium name="The Broad Institute Genome Sequencing Center for Infectious Disease"/>
            <person name="Wu L."/>
            <person name="Ma J."/>
        </authorList>
    </citation>
    <scope>NUCLEOTIDE SEQUENCE [LARGE SCALE GENOMIC DNA]</scope>
    <source>
        <strain evidence="4">JCM 4855</strain>
    </source>
</reference>
<dbReference type="Proteomes" id="UP001596409">
    <property type="component" value="Unassembled WGS sequence"/>
</dbReference>
<sequence length="226" mass="23544">MGRGDLGDAEWERLRPVLPVSNGRCGRWRDHRQVIDGILHRVRAGVQRCDLPGCFEPWQTVCERHSPGPDPGVKRDQTDRTSGRDAVAGSRRPPGGGGAGGEGLGRSRGGSTSKPHLSADGRFRPLSTRYWKTRCFMAKNSCEPCVASPRPTTFAPPTMAPSARRSAVEPPGSVRHSGFAARSRERTTPAGDAGDAGDAGGAPGTKGGDGVAEATGAATAVAVSAP</sequence>
<feature type="compositionally biased region" description="Basic and acidic residues" evidence="1">
    <location>
        <begin position="64"/>
        <end position="83"/>
    </location>
</feature>
<dbReference type="InterPro" id="IPR052909">
    <property type="entry name" value="Transposase_6_like"/>
</dbReference>
<dbReference type="PANTHER" id="PTHR46637">
    <property type="entry name" value="TIS1421-TRANSPOSASE PROTEIN A"/>
    <property type="match status" value="1"/>
</dbReference>
<feature type="compositionally biased region" description="Gly residues" evidence="1">
    <location>
        <begin position="197"/>
        <end position="210"/>
    </location>
</feature>
<name>A0ABW2ED13_9ACTN</name>
<accession>A0ABW2ED13</accession>
<feature type="compositionally biased region" description="Gly residues" evidence="1">
    <location>
        <begin position="94"/>
        <end position="108"/>
    </location>
</feature>
<evidence type="ECO:0000313" key="4">
    <source>
        <dbReference type="Proteomes" id="UP001596409"/>
    </source>
</evidence>
<organism evidence="3 4">
    <name type="scientific">Streptomyces viridiviolaceus</name>
    <dbReference type="NCBI Taxonomy" id="68282"/>
    <lineage>
        <taxon>Bacteria</taxon>
        <taxon>Bacillati</taxon>
        <taxon>Actinomycetota</taxon>
        <taxon>Actinomycetes</taxon>
        <taxon>Kitasatosporales</taxon>
        <taxon>Streptomycetaceae</taxon>
        <taxon>Streptomyces</taxon>
    </lineage>
</organism>
<feature type="domain" description="Insertion element IS402-like" evidence="2">
    <location>
        <begin position="6"/>
        <end position="65"/>
    </location>
</feature>
<evidence type="ECO:0000256" key="1">
    <source>
        <dbReference type="SAM" id="MobiDB-lite"/>
    </source>
</evidence>
<gene>
    <name evidence="3" type="ORF">ACFQMH_41455</name>
</gene>
<dbReference type="Pfam" id="PF13340">
    <property type="entry name" value="DUF4096"/>
    <property type="match status" value="1"/>
</dbReference>
<comment type="caution">
    <text evidence="3">The sequence shown here is derived from an EMBL/GenBank/DDBJ whole genome shotgun (WGS) entry which is preliminary data.</text>
</comment>
<keyword evidence="4" id="KW-1185">Reference proteome</keyword>
<dbReference type="EMBL" id="JBHSYM010000112">
    <property type="protein sequence ID" value="MFC7018044.1"/>
    <property type="molecule type" value="Genomic_DNA"/>
</dbReference>
<evidence type="ECO:0000313" key="3">
    <source>
        <dbReference type="EMBL" id="MFC7018044.1"/>
    </source>
</evidence>
<feature type="region of interest" description="Disordered" evidence="1">
    <location>
        <begin position="64"/>
        <end position="121"/>
    </location>
</feature>
<dbReference type="RefSeq" id="WP_189880564.1">
    <property type="nucleotide sequence ID" value="NZ_BMWA01000045.1"/>
</dbReference>
<evidence type="ECO:0000259" key="2">
    <source>
        <dbReference type="Pfam" id="PF13340"/>
    </source>
</evidence>
<dbReference type="PANTHER" id="PTHR46637:SF1">
    <property type="entry name" value="BLL5188 PROTEIN"/>
    <property type="match status" value="1"/>
</dbReference>
<proteinExistence type="predicted"/>
<feature type="region of interest" description="Disordered" evidence="1">
    <location>
        <begin position="156"/>
        <end position="213"/>
    </location>
</feature>
<protein>
    <submittedName>
        <fullName evidence="3">Transposase</fullName>
    </submittedName>
</protein>
<dbReference type="InterPro" id="IPR025161">
    <property type="entry name" value="IS402-like_dom"/>
</dbReference>